<feature type="compositionally biased region" description="Polar residues" evidence="4">
    <location>
        <begin position="671"/>
        <end position="682"/>
    </location>
</feature>
<dbReference type="Gene3D" id="1.25.40.10">
    <property type="entry name" value="Tetratricopeptide repeat domain"/>
    <property type="match status" value="1"/>
</dbReference>
<dbReference type="InterPro" id="IPR004846">
    <property type="entry name" value="T2SS/T3SS_dom"/>
</dbReference>
<dbReference type="EMBL" id="QJJY01000026">
    <property type="protein sequence ID" value="PXX25815.1"/>
    <property type="molecule type" value="Genomic_DNA"/>
</dbReference>
<dbReference type="Proteomes" id="UP000247755">
    <property type="component" value="Unassembled WGS sequence"/>
</dbReference>
<evidence type="ECO:0000259" key="5">
    <source>
        <dbReference type="Pfam" id="PF00263"/>
    </source>
</evidence>
<dbReference type="PANTHER" id="PTHR30332:SF17">
    <property type="entry name" value="TYPE IV PILIATION SYSTEM PROTEIN DR_0774-RELATED"/>
    <property type="match status" value="1"/>
</dbReference>
<keyword evidence="3" id="KW-0813">Transport</keyword>
<protein>
    <submittedName>
        <fullName evidence="7">General secretion pathway protein D</fullName>
    </submittedName>
</protein>
<comment type="similarity">
    <text evidence="2">Belongs to the bacterial secretin family.</text>
</comment>
<evidence type="ECO:0000256" key="1">
    <source>
        <dbReference type="ARBA" id="ARBA00022729"/>
    </source>
</evidence>
<dbReference type="GO" id="GO:0009306">
    <property type="term" value="P:protein secretion"/>
    <property type="evidence" value="ECO:0007669"/>
    <property type="project" value="InterPro"/>
</dbReference>
<dbReference type="Pfam" id="PF00263">
    <property type="entry name" value="Secretin"/>
    <property type="match status" value="1"/>
</dbReference>
<feature type="domain" description="Type II/III secretion system secretin-like" evidence="5">
    <location>
        <begin position="391"/>
        <end position="553"/>
    </location>
</feature>
<dbReference type="GO" id="GO:0015627">
    <property type="term" value="C:type II protein secretion system complex"/>
    <property type="evidence" value="ECO:0007669"/>
    <property type="project" value="TreeGrafter"/>
</dbReference>
<evidence type="ECO:0000313" key="7">
    <source>
        <dbReference type="EMBL" id="PXX25815.1"/>
    </source>
</evidence>
<dbReference type="InterPro" id="IPR011990">
    <property type="entry name" value="TPR-like_helical_dom_sf"/>
</dbReference>
<evidence type="ECO:0000313" key="8">
    <source>
        <dbReference type="Proteomes" id="UP000247755"/>
    </source>
</evidence>
<gene>
    <name evidence="7" type="ORF">NA66_102652</name>
</gene>
<dbReference type="InterPro" id="IPR050810">
    <property type="entry name" value="Bact_Secretion_Sys_Channel"/>
</dbReference>
<dbReference type="AlphaFoldDB" id="A0A318I598"/>
<comment type="caution">
    <text evidence="7">The sequence shown here is derived from an EMBL/GenBank/DDBJ whole genome shotgun (WGS) entry which is preliminary data.</text>
</comment>
<name>A0A318I598_BURPY</name>
<dbReference type="PROSITE" id="PS51257">
    <property type="entry name" value="PROKAR_LIPOPROTEIN"/>
    <property type="match status" value="1"/>
</dbReference>
<organism evidence="7 8">
    <name type="scientific">Burkholderia pyrrocinia</name>
    <name type="common">Pseudomonas pyrrocinia</name>
    <dbReference type="NCBI Taxonomy" id="60550"/>
    <lineage>
        <taxon>Bacteria</taxon>
        <taxon>Pseudomonadati</taxon>
        <taxon>Pseudomonadota</taxon>
        <taxon>Betaproteobacteria</taxon>
        <taxon>Burkholderiales</taxon>
        <taxon>Burkholderiaceae</taxon>
        <taxon>Burkholderia</taxon>
        <taxon>Burkholderia cepacia complex</taxon>
    </lineage>
</organism>
<dbReference type="PANTHER" id="PTHR30332">
    <property type="entry name" value="PROBABLE GENERAL SECRETION PATHWAY PROTEIN D"/>
    <property type="match status" value="1"/>
</dbReference>
<dbReference type="GO" id="GO:0009279">
    <property type="term" value="C:cell outer membrane"/>
    <property type="evidence" value="ECO:0007669"/>
    <property type="project" value="UniProtKB-SubCell"/>
</dbReference>
<accession>A0A318I598</accession>
<dbReference type="Pfam" id="PF03958">
    <property type="entry name" value="Secretin_N"/>
    <property type="match status" value="1"/>
</dbReference>
<evidence type="ECO:0000256" key="3">
    <source>
        <dbReference type="RuleBase" id="RU004004"/>
    </source>
</evidence>
<feature type="region of interest" description="Disordered" evidence="4">
    <location>
        <begin position="596"/>
        <end position="682"/>
    </location>
</feature>
<dbReference type="RefSeq" id="WP_072443600.1">
    <property type="nucleotide sequence ID" value="NZ_QJJY01000026.1"/>
</dbReference>
<reference evidence="7 8" key="1">
    <citation type="submission" date="2018-05" db="EMBL/GenBank/DDBJ databases">
        <title>Comparative genomics of bacterial root endophytes of switchgrass collected from native prairies over two seasons.</title>
        <authorList>
            <person name="Tang Y."/>
        </authorList>
    </citation>
    <scope>NUCLEOTIDE SEQUENCE [LARGE SCALE GENOMIC DNA]</scope>
    <source>
        <strain evidence="7 8">NFIX32</strain>
    </source>
</reference>
<dbReference type="InterPro" id="IPR005644">
    <property type="entry name" value="NolW-like"/>
</dbReference>
<evidence type="ECO:0000256" key="4">
    <source>
        <dbReference type="SAM" id="MobiDB-lite"/>
    </source>
</evidence>
<sequence>MFIRTVLLLCGTVLLLTGCSVDRGLRASEAATEQGDLRGAVDILHDEKTKHPDDIRLATRYYGALDRLAVAYSRDAQQLLADGEDDAAIAALEVILQYDPGNLGVRRQIERIRARARLRPLLDEARTLEHSDPRKALANVRQILSEFPNDPEALELRAEITSTLASADNLAPRVSPALKRTISLNFNAQPLSSAFATISRLTGAIFTFDKDVNTSIPVTIAATRTTAEDAINLLLLTGQLEKKALNANTFLIYPARPDKLREYRDLAVRVFFMSYADPKLVAAQVKQILKPREVQVDERLNAVVVRDGLDTIGAVERLVQALDLPQSEVTLEVQALEMSTSDARELGIQYPESFDFSLVSGATGIPIGNLTNLTKDDLLVRFGDPVAKINALAKAGRVEMLAHPRIRVKNREQAVINIGERLPVVTTTNANGVVTESVAYQEVGLKLEIEPNISLSDEISIKLAIDISNIVSPVKTTTGLIAYVLGTRGAKTTMTARNNEPQIVGGLIRRSDIQNVNGLPFLSRLPLVGSKLFGTEGSSQESSEIIVVITPRIERNIDLPAAQISTFMSGTESRTSIDDVVLPNSKDLNATVSGATSISTAAPSPPVSAPSGNWQPLPPPVASLVPRPAASPGGQATPVNTPPAATGANGSTASSGGPASASQQTGVPPGSVSTEQTGGNRN</sequence>
<evidence type="ECO:0000259" key="6">
    <source>
        <dbReference type="Pfam" id="PF03958"/>
    </source>
</evidence>
<feature type="domain" description="NolW-like" evidence="6">
    <location>
        <begin position="268"/>
        <end position="327"/>
    </location>
</feature>
<dbReference type="InterPro" id="IPR038591">
    <property type="entry name" value="NolW-like_sf"/>
</dbReference>
<comment type="subcellular location">
    <subcellularLocation>
        <location evidence="3">Cell outer membrane</location>
    </subcellularLocation>
</comment>
<proteinExistence type="inferred from homology"/>
<feature type="compositionally biased region" description="Low complexity" evidence="4">
    <location>
        <begin position="642"/>
        <end position="666"/>
    </location>
</feature>
<evidence type="ECO:0000256" key="2">
    <source>
        <dbReference type="RuleBase" id="RU004003"/>
    </source>
</evidence>
<keyword evidence="1" id="KW-0732">Signal</keyword>
<dbReference type="Gene3D" id="3.30.1370.120">
    <property type="match status" value="1"/>
</dbReference>